<evidence type="ECO:0000256" key="4">
    <source>
        <dbReference type="ARBA" id="ARBA00022723"/>
    </source>
</evidence>
<evidence type="ECO:0000256" key="2">
    <source>
        <dbReference type="ARBA" id="ARBA00008072"/>
    </source>
</evidence>
<evidence type="ECO:0000313" key="13">
    <source>
        <dbReference type="Proteomes" id="UP000465306"/>
    </source>
</evidence>
<dbReference type="EMBL" id="BLKU01000001">
    <property type="protein sequence ID" value="GFG62637.1"/>
    <property type="molecule type" value="Genomic_DNA"/>
</dbReference>
<dbReference type="Gene3D" id="3.90.180.10">
    <property type="entry name" value="Medium-chain alcohol dehydrogenases, catalytic domain"/>
    <property type="match status" value="1"/>
</dbReference>
<reference evidence="11 13" key="1">
    <citation type="journal article" date="2019" name="Emerg. Microbes Infect.">
        <title>Comprehensive subspecies identification of 175 nontuberculous mycobacteria species based on 7547 genomic profiles.</title>
        <authorList>
            <person name="Matsumoto Y."/>
            <person name="Kinjo T."/>
            <person name="Motooka D."/>
            <person name="Nabeya D."/>
            <person name="Jung N."/>
            <person name="Uechi K."/>
            <person name="Horii T."/>
            <person name="Iida T."/>
            <person name="Fujita J."/>
            <person name="Nakamura S."/>
        </authorList>
    </citation>
    <scope>NUCLEOTIDE SEQUENCE [LARGE SCALE GENOMIC DNA]</scope>
    <source>
        <strain evidence="11 13">JCM 13573</strain>
    </source>
</reference>
<proteinExistence type="inferred from homology"/>
<dbReference type="KEGG" id="mku:I2456_01410"/>
<dbReference type="Proteomes" id="UP000663583">
    <property type="component" value="Chromosome"/>
</dbReference>
<dbReference type="SUPFAM" id="SSF50129">
    <property type="entry name" value="GroES-like"/>
    <property type="match status" value="1"/>
</dbReference>
<dbReference type="PANTHER" id="PTHR42940">
    <property type="entry name" value="ALCOHOL DEHYDROGENASE 1-RELATED"/>
    <property type="match status" value="1"/>
</dbReference>
<accession>A0AAX1J9W1</accession>
<evidence type="ECO:0000259" key="10">
    <source>
        <dbReference type="Pfam" id="PF08240"/>
    </source>
</evidence>
<dbReference type="InterPro" id="IPR011032">
    <property type="entry name" value="GroES-like_sf"/>
</dbReference>
<dbReference type="GO" id="GO:0008270">
    <property type="term" value="F:zinc ion binding"/>
    <property type="evidence" value="ECO:0007669"/>
    <property type="project" value="InterPro"/>
</dbReference>
<feature type="domain" description="Alcohol dehydrogenase-like N-terminal" evidence="10">
    <location>
        <begin position="32"/>
        <end position="156"/>
    </location>
</feature>
<dbReference type="NCBIfam" id="TIGR03366">
    <property type="entry name" value="HpnZ_proposed"/>
    <property type="match status" value="1"/>
</dbReference>
<evidence type="ECO:0000313" key="14">
    <source>
        <dbReference type="Proteomes" id="UP000663583"/>
    </source>
</evidence>
<dbReference type="InterPro" id="IPR036291">
    <property type="entry name" value="NAD(P)-bd_dom_sf"/>
</dbReference>
<dbReference type="InterPro" id="IPR017743">
    <property type="entry name" value="ADH_phosphonate_catab-assoc"/>
</dbReference>
<dbReference type="AlphaFoldDB" id="A0AAX1J9W1"/>
<reference evidence="11" key="2">
    <citation type="submission" date="2020-02" db="EMBL/GenBank/DDBJ databases">
        <authorList>
            <person name="Matsumoto Y."/>
            <person name="Kinjo T."/>
            <person name="Motooka D."/>
            <person name="Nabeya D."/>
            <person name="Jung N."/>
            <person name="Uechi K."/>
            <person name="Horii T."/>
            <person name="Iida T."/>
            <person name="Fujita J."/>
            <person name="Nakamura S."/>
        </authorList>
    </citation>
    <scope>NUCLEOTIDE SEQUENCE</scope>
    <source>
        <strain evidence="11">JCM 13573</strain>
    </source>
</reference>
<dbReference type="Pfam" id="PF08240">
    <property type="entry name" value="ADH_N"/>
    <property type="match status" value="1"/>
</dbReference>
<dbReference type="EC" id="1.1.1.1" evidence="3"/>
<keyword evidence="6" id="KW-0560">Oxidoreductase</keyword>
<evidence type="ECO:0000256" key="5">
    <source>
        <dbReference type="ARBA" id="ARBA00022833"/>
    </source>
</evidence>
<comment type="similarity">
    <text evidence="2 8">Belongs to the zinc-containing alcohol dehydrogenase family.</text>
</comment>
<dbReference type="SUPFAM" id="SSF51735">
    <property type="entry name" value="NAD(P)-binding Rossmann-fold domains"/>
    <property type="match status" value="1"/>
</dbReference>
<organism evidence="12 14">
    <name type="scientific">Mycobacterium kubicae</name>
    <dbReference type="NCBI Taxonomy" id="120959"/>
    <lineage>
        <taxon>Bacteria</taxon>
        <taxon>Bacillati</taxon>
        <taxon>Actinomycetota</taxon>
        <taxon>Actinomycetes</taxon>
        <taxon>Mycobacteriales</taxon>
        <taxon>Mycobacteriaceae</taxon>
        <taxon>Mycobacterium</taxon>
        <taxon>Mycobacterium simiae complex</taxon>
    </lineage>
</organism>
<gene>
    <name evidence="12" type="ORF">I2456_01410</name>
    <name evidence="11" type="ORF">MKUB_01270</name>
</gene>
<evidence type="ECO:0000256" key="7">
    <source>
        <dbReference type="ARBA" id="ARBA00023027"/>
    </source>
</evidence>
<evidence type="ECO:0000313" key="12">
    <source>
        <dbReference type="EMBL" id="QPI38256.1"/>
    </source>
</evidence>
<dbReference type="Proteomes" id="UP000465306">
    <property type="component" value="Unassembled WGS sequence"/>
</dbReference>
<evidence type="ECO:0000259" key="9">
    <source>
        <dbReference type="Pfam" id="PF00107"/>
    </source>
</evidence>
<dbReference type="EMBL" id="CP065047">
    <property type="protein sequence ID" value="QPI38256.1"/>
    <property type="molecule type" value="Genomic_DNA"/>
</dbReference>
<dbReference type="GO" id="GO:0005737">
    <property type="term" value="C:cytoplasm"/>
    <property type="evidence" value="ECO:0007669"/>
    <property type="project" value="TreeGrafter"/>
</dbReference>
<evidence type="ECO:0000256" key="3">
    <source>
        <dbReference type="ARBA" id="ARBA00013190"/>
    </source>
</evidence>
<feature type="domain" description="Alcohol dehydrogenase-like C-terminal" evidence="9">
    <location>
        <begin position="199"/>
        <end position="315"/>
    </location>
</feature>
<keyword evidence="13" id="KW-1185">Reference proteome</keyword>
<dbReference type="GO" id="GO:0004022">
    <property type="term" value="F:alcohol dehydrogenase (NAD+) activity"/>
    <property type="evidence" value="ECO:0007669"/>
    <property type="project" value="UniProtKB-EC"/>
</dbReference>
<keyword evidence="7" id="KW-0520">NAD</keyword>
<sequence length="358" mass="36779">MTAATVAARYARWDGVGQPITVVKTSTTTDPGPGRVLVAIDLATVCGSDLHTVHGRRSAPHPGILGHEQVGHVTAIGSGAQPRYFGGAQVNIGDRVVWSVTASCGRCRNCARGIEQKCSHLKKYGHEALDNGWPLNGGFASHCVLVPGTTIAPVPDSVPDAVAAPASCATATVAAVLDAAALNRSSEGTRVLITGAGMLGVTAAAMANALGARVTVCDPDPARREVAAGFGADLVVADALEVPPVDVALELSGSSLAVQACIARLDVGGRAVLAGTVAASRDVSIDPEHLVRRLITVTGVHNYRPVHLHTAVEFLVANQHRYPFASLVAAPAGLDHLDATLRSAPHSSFLRQSLCPTA</sequence>
<dbReference type="PROSITE" id="PS00059">
    <property type="entry name" value="ADH_ZINC"/>
    <property type="match status" value="1"/>
</dbReference>
<dbReference type="InterPro" id="IPR002328">
    <property type="entry name" value="ADH_Zn_CS"/>
</dbReference>
<dbReference type="PANTHER" id="PTHR42940:SF3">
    <property type="entry name" value="ALCOHOL DEHYDROGENASE 1-RELATED"/>
    <property type="match status" value="1"/>
</dbReference>
<evidence type="ECO:0000313" key="11">
    <source>
        <dbReference type="EMBL" id="GFG62637.1"/>
    </source>
</evidence>
<dbReference type="InterPro" id="IPR013149">
    <property type="entry name" value="ADH-like_C"/>
</dbReference>
<name>A0AAX1J9W1_9MYCO</name>
<dbReference type="RefSeq" id="WP_085073830.1">
    <property type="nucleotide sequence ID" value="NZ_BLKU01000001.1"/>
</dbReference>
<evidence type="ECO:0000256" key="6">
    <source>
        <dbReference type="ARBA" id="ARBA00023002"/>
    </source>
</evidence>
<dbReference type="Pfam" id="PF00107">
    <property type="entry name" value="ADH_zinc_N"/>
    <property type="match status" value="1"/>
</dbReference>
<dbReference type="CDD" id="cd08231">
    <property type="entry name" value="MDR_TM0436_like"/>
    <property type="match status" value="1"/>
</dbReference>
<evidence type="ECO:0000256" key="1">
    <source>
        <dbReference type="ARBA" id="ARBA00001947"/>
    </source>
</evidence>
<dbReference type="InterPro" id="IPR013154">
    <property type="entry name" value="ADH-like_N"/>
</dbReference>
<keyword evidence="4 8" id="KW-0479">Metal-binding</keyword>
<keyword evidence="5 8" id="KW-0862">Zinc</keyword>
<protein>
    <recommendedName>
        <fullName evidence="3">alcohol dehydrogenase</fullName>
        <ecNumber evidence="3">1.1.1.1</ecNumber>
    </recommendedName>
</protein>
<comment type="cofactor">
    <cofactor evidence="1 8">
        <name>Zn(2+)</name>
        <dbReference type="ChEBI" id="CHEBI:29105"/>
    </cofactor>
</comment>
<evidence type="ECO:0000256" key="8">
    <source>
        <dbReference type="RuleBase" id="RU361277"/>
    </source>
</evidence>
<reference evidence="12" key="3">
    <citation type="submission" date="2020-11" db="EMBL/GenBank/DDBJ databases">
        <title>Intraspecies plasmid and genomic variation of Mycobacterium kubicae revealed by the complete genome sequences of two clinical isolates.</title>
        <authorList>
            <person name="Hendrix J.R."/>
            <person name="Epperson L.E."/>
            <person name="Honda J.R."/>
            <person name="Strong M."/>
        </authorList>
    </citation>
    <scope>NUCLEOTIDE SEQUENCE</scope>
    <source>
        <strain evidence="12">JCM 13573</strain>
    </source>
</reference>